<dbReference type="SFLD" id="SFLDG01135">
    <property type="entry name" value="C1.5.6:_HAD__Beta-PGM__Phospha"/>
    <property type="match status" value="1"/>
</dbReference>
<comment type="cofactor">
    <cofactor evidence="12">
        <name>Mg(2+)</name>
        <dbReference type="ChEBI" id="CHEBI:18420"/>
    </cofactor>
    <text evidence="12">Binds 2 magnesium ions per subunit.</text>
</comment>
<reference evidence="14" key="1">
    <citation type="submission" date="2020-06" db="EMBL/GenBank/DDBJ databases">
        <title>Insight into the genomes of haloalkaliphilic bacilli from Kenyan soda lakes.</title>
        <authorList>
            <person name="Mwirichia R."/>
            <person name="Villamizar G.C."/>
            <person name="Poehlein A."/>
            <person name="Mugweru J."/>
            <person name="Kipnyargis A."/>
            <person name="Kiplimo D."/>
            <person name="Orwa P."/>
            <person name="Daniel R."/>
        </authorList>
    </citation>
    <scope>NUCLEOTIDE SEQUENCE</scope>
    <source>
        <strain evidence="14">B1096_S55</strain>
    </source>
</reference>
<sequence length="218" mass="24380">MERLQAVIFDLDGVLADTVHYHFLATKKVADLEGVPFTPEMNEAFQGMSRKHMIKEIVKEAPKAYIESDLDKLAELKNDYYKSYIKSLSSRDILPGMLSFLNELKEADIPMAIASSSSNARTVVARLGIEHFFQIIINAKSIKKMKPDPEIFLTAADRLKVPYDNCVAIEDSWAGITAIKATPMFSVGIGESPAVREADLHITHTQDLTLKRLRDALI</sequence>
<feature type="binding site" evidence="12">
    <location>
        <position position="171"/>
    </location>
    <ligand>
        <name>Mg(2+)</name>
        <dbReference type="ChEBI" id="CHEBI:18420"/>
    </ligand>
</feature>
<dbReference type="NCBIfam" id="TIGR02009">
    <property type="entry name" value="PGMB-YQAB-SF"/>
    <property type="match status" value="1"/>
</dbReference>
<feature type="binding site" evidence="12">
    <location>
        <position position="10"/>
    </location>
    <ligand>
        <name>Mg(2+)</name>
        <dbReference type="ChEBI" id="CHEBI:18420"/>
    </ligand>
</feature>
<dbReference type="SFLD" id="SFLDS00003">
    <property type="entry name" value="Haloacid_Dehalogenase"/>
    <property type="match status" value="1"/>
</dbReference>
<evidence type="ECO:0000256" key="12">
    <source>
        <dbReference type="PIRSR" id="PIRSR610972-3"/>
    </source>
</evidence>
<comment type="caution">
    <text evidence="14">The sequence shown here is derived from an EMBL/GenBank/DDBJ whole genome shotgun (WGS) entry which is preliminary data.</text>
</comment>
<dbReference type="SFLD" id="SFLDG01129">
    <property type="entry name" value="C1.5:_HAD__Beta-PGM__Phosphata"/>
    <property type="match status" value="1"/>
</dbReference>
<dbReference type="EC" id="5.4.2.6" evidence="8"/>
<feature type="binding site" evidence="11">
    <location>
        <begin position="10"/>
        <end position="12"/>
    </location>
    <ligand>
        <name>substrate</name>
    </ligand>
</feature>
<organism evidence="14 15">
    <name type="scientific">Salipaludibacillus agaradhaerens</name>
    <name type="common">Bacillus agaradhaerens</name>
    <dbReference type="NCBI Taxonomy" id="76935"/>
    <lineage>
        <taxon>Bacteria</taxon>
        <taxon>Bacillati</taxon>
        <taxon>Bacillota</taxon>
        <taxon>Bacilli</taxon>
        <taxon>Bacillales</taxon>
        <taxon>Bacillaceae</taxon>
    </lineage>
</organism>
<feature type="binding site" evidence="11">
    <location>
        <position position="77"/>
    </location>
    <ligand>
        <name>substrate</name>
    </ligand>
</feature>
<keyword evidence="5 14" id="KW-0413">Isomerase</keyword>
<dbReference type="InterPro" id="IPR010976">
    <property type="entry name" value="B-phosphoglucomutase_hydrolase"/>
</dbReference>
<feature type="binding site" evidence="12">
    <location>
        <position position="12"/>
    </location>
    <ligand>
        <name>Mg(2+)</name>
        <dbReference type="ChEBI" id="CHEBI:18420"/>
    </ligand>
</feature>
<dbReference type="InterPro" id="IPR006439">
    <property type="entry name" value="HAD-SF_hydro_IA"/>
</dbReference>
<keyword evidence="15" id="KW-1185">Reference proteome</keyword>
<dbReference type="AlphaFoldDB" id="A0A9Q4B1C2"/>
<dbReference type="InterPro" id="IPR010972">
    <property type="entry name" value="Beta-PGM"/>
</dbReference>
<keyword evidence="2" id="KW-0597">Phosphoprotein</keyword>
<dbReference type="EMBL" id="JABXYM010000001">
    <property type="protein sequence ID" value="MCR6096371.1"/>
    <property type="molecule type" value="Genomic_DNA"/>
</dbReference>
<comment type="catalytic activity">
    <reaction evidence="7">
        <text>beta-D-glucose 1-phosphate = beta-D-glucose 6-phosphate</text>
        <dbReference type="Rhea" id="RHEA:20113"/>
        <dbReference type="ChEBI" id="CHEBI:57684"/>
        <dbReference type="ChEBI" id="CHEBI:58247"/>
        <dbReference type="EC" id="5.4.2.6"/>
    </reaction>
</comment>
<dbReference type="PANTHER" id="PTHR46193:SF18">
    <property type="entry name" value="HEXITOL PHOSPHATASE B"/>
    <property type="match status" value="1"/>
</dbReference>
<accession>A0A9Q4B1C2</accession>
<protein>
    <recommendedName>
        <fullName evidence="9">Beta-phosphoglucomutase</fullName>
        <ecNumber evidence="8">5.4.2.6</ecNumber>
    </recommendedName>
</protein>
<evidence type="ECO:0000256" key="9">
    <source>
        <dbReference type="ARBA" id="ARBA00044991"/>
    </source>
</evidence>
<dbReference type="Gene3D" id="3.40.50.1000">
    <property type="entry name" value="HAD superfamily/HAD-like"/>
    <property type="match status" value="1"/>
</dbReference>
<dbReference type="InterPro" id="IPR036412">
    <property type="entry name" value="HAD-like_sf"/>
</dbReference>
<dbReference type="GO" id="GO:0005975">
    <property type="term" value="P:carbohydrate metabolic process"/>
    <property type="evidence" value="ECO:0007669"/>
    <property type="project" value="InterPro"/>
</dbReference>
<dbReference type="CDD" id="cd02598">
    <property type="entry name" value="HAD_BPGM"/>
    <property type="match status" value="1"/>
</dbReference>
<dbReference type="GO" id="GO:0000287">
    <property type="term" value="F:magnesium ion binding"/>
    <property type="evidence" value="ECO:0007669"/>
    <property type="project" value="InterPro"/>
</dbReference>
<keyword evidence="3 12" id="KW-0479">Metal-binding</keyword>
<evidence type="ECO:0000256" key="8">
    <source>
        <dbReference type="ARBA" id="ARBA00044968"/>
    </source>
</evidence>
<dbReference type="NCBIfam" id="TIGR01509">
    <property type="entry name" value="HAD-SF-IA-v3"/>
    <property type="match status" value="1"/>
</dbReference>
<feature type="active site" description="Proton donor/acceptor" evidence="10">
    <location>
        <position position="12"/>
    </location>
</feature>
<evidence type="ECO:0000313" key="14">
    <source>
        <dbReference type="EMBL" id="MCR6096371.1"/>
    </source>
</evidence>
<evidence type="ECO:0000256" key="3">
    <source>
        <dbReference type="ARBA" id="ARBA00022723"/>
    </source>
</evidence>
<comment type="similarity">
    <text evidence="1">Belongs to the HAD-like hydrolase superfamily. CbbY/CbbZ/Gph/YieH family.</text>
</comment>
<feature type="site" description="Important for catalytic activity and assists the phosphoryl transfer reaction to Asp8 by balancing charge and orienting the reacting groups" evidence="13">
    <location>
        <position position="115"/>
    </location>
</feature>
<gene>
    <name evidence="14" type="primary">pgmB</name>
    <name evidence="14" type="ORF">HXA33_07385</name>
</gene>
<evidence type="ECO:0000256" key="1">
    <source>
        <dbReference type="ARBA" id="ARBA00006171"/>
    </source>
</evidence>
<dbReference type="SUPFAM" id="SSF56784">
    <property type="entry name" value="HAD-like"/>
    <property type="match status" value="1"/>
</dbReference>
<evidence type="ECO:0000256" key="6">
    <source>
        <dbReference type="ARBA" id="ARBA00023277"/>
    </source>
</evidence>
<evidence type="ECO:0000256" key="7">
    <source>
        <dbReference type="ARBA" id="ARBA00044926"/>
    </source>
</evidence>
<dbReference type="InterPro" id="IPR051600">
    <property type="entry name" value="Beta-PGM-like"/>
</dbReference>
<dbReference type="NCBIfam" id="TIGR01990">
    <property type="entry name" value="bPGM"/>
    <property type="match status" value="1"/>
</dbReference>
<feature type="binding site" evidence="11">
    <location>
        <position position="146"/>
    </location>
    <ligand>
        <name>substrate</name>
    </ligand>
</feature>
<evidence type="ECO:0000256" key="2">
    <source>
        <dbReference type="ARBA" id="ARBA00022553"/>
    </source>
</evidence>
<evidence type="ECO:0000256" key="5">
    <source>
        <dbReference type="ARBA" id="ARBA00023235"/>
    </source>
</evidence>
<dbReference type="Gene3D" id="1.10.150.240">
    <property type="entry name" value="Putative phosphatase, domain 2"/>
    <property type="match status" value="1"/>
</dbReference>
<dbReference type="InterPro" id="IPR023214">
    <property type="entry name" value="HAD_sf"/>
</dbReference>
<evidence type="ECO:0000256" key="10">
    <source>
        <dbReference type="PIRSR" id="PIRSR610972-1"/>
    </source>
</evidence>
<proteinExistence type="inferred from homology"/>
<evidence type="ECO:0000313" key="15">
    <source>
        <dbReference type="Proteomes" id="UP001057753"/>
    </source>
</evidence>
<name>A0A9Q4B1C2_SALAG</name>
<dbReference type="Pfam" id="PF00702">
    <property type="entry name" value="Hydrolase"/>
    <property type="match status" value="1"/>
</dbReference>
<keyword evidence="4 12" id="KW-0460">Magnesium</keyword>
<dbReference type="PRINTS" id="PR00413">
    <property type="entry name" value="HADHALOGNASE"/>
</dbReference>
<dbReference type="GO" id="GO:0008801">
    <property type="term" value="F:beta-phosphoglucomutase activity"/>
    <property type="evidence" value="ECO:0007669"/>
    <property type="project" value="UniProtKB-EC"/>
</dbReference>
<dbReference type="RefSeq" id="WP_257820991.1">
    <property type="nucleotide sequence ID" value="NZ_JABXYM010000001.1"/>
</dbReference>
<feature type="binding site" evidence="11">
    <location>
        <begin position="115"/>
        <end position="119"/>
    </location>
    <ligand>
        <name>substrate</name>
    </ligand>
</feature>
<feature type="binding site" evidence="12">
    <location>
        <position position="170"/>
    </location>
    <ligand>
        <name>Mg(2+)</name>
        <dbReference type="ChEBI" id="CHEBI:18420"/>
    </ligand>
</feature>
<evidence type="ECO:0000256" key="11">
    <source>
        <dbReference type="PIRSR" id="PIRSR610972-2"/>
    </source>
</evidence>
<feature type="site" description="Important for catalytic activity and assists the phosphoryl transfer reaction to Asp8 by balancing charge and orienting the reacting groups" evidence="13">
    <location>
        <position position="146"/>
    </location>
</feature>
<dbReference type="Proteomes" id="UP001057753">
    <property type="component" value="Unassembled WGS sequence"/>
</dbReference>
<keyword evidence="6" id="KW-0119">Carbohydrate metabolism</keyword>
<dbReference type="InterPro" id="IPR023198">
    <property type="entry name" value="PGP-like_dom2"/>
</dbReference>
<evidence type="ECO:0000256" key="4">
    <source>
        <dbReference type="ARBA" id="ARBA00022842"/>
    </source>
</evidence>
<feature type="active site" description="Proton donor/acceptor" evidence="10">
    <location>
        <position position="10"/>
    </location>
</feature>
<dbReference type="PANTHER" id="PTHR46193">
    <property type="entry name" value="6-PHOSPHOGLUCONATE PHOSPHATASE"/>
    <property type="match status" value="1"/>
</dbReference>
<evidence type="ECO:0000256" key="13">
    <source>
        <dbReference type="PIRSR" id="PIRSR610972-4"/>
    </source>
</evidence>